<proteinExistence type="predicted"/>
<organism evidence="2 3">
    <name type="scientific">Aquatica leii</name>
    <dbReference type="NCBI Taxonomy" id="1421715"/>
    <lineage>
        <taxon>Eukaryota</taxon>
        <taxon>Metazoa</taxon>
        <taxon>Ecdysozoa</taxon>
        <taxon>Arthropoda</taxon>
        <taxon>Hexapoda</taxon>
        <taxon>Insecta</taxon>
        <taxon>Pterygota</taxon>
        <taxon>Neoptera</taxon>
        <taxon>Endopterygota</taxon>
        <taxon>Coleoptera</taxon>
        <taxon>Polyphaga</taxon>
        <taxon>Elateriformia</taxon>
        <taxon>Elateroidea</taxon>
        <taxon>Lampyridae</taxon>
        <taxon>Luciolinae</taxon>
        <taxon>Aquatica</taxon>
    </lineage>
</organism>
<reference evidence="3" key="1">
    <citation type="submission" date="2023-01" db="EMBL/GenBank/DDBJ databases">
        <title>Key to firefly adult light organ development and bioluminescence: homeobox transcription factors regulate luciferase expression and transportation to peroxisome.</title>
        <authorList>
            <person name="Fu X."/>
        </authorList>
    </citation>
    <scope>NUCLEOTIDE SEQUENCE [LARGE SCALE GENOMIC DNA]</scope>
</reference>
<dbReference type="InterPro" id="IPR036873">
    <property type="entry name" value="Rhodanese-like_dom_sf"/>
</dbReference>
<dbReference type="PROSITE" id="PS50206">
    <property type="entry name" value="RHODANESE_3"/>
    <property type="match status" value="1"/>
</dbReference>
<name>A0AAN7QJK1_9COLE</name>
<comment type="caution">
    <text evidence="2">The sequence shown here is derived from an EMBL/GenBank/DDBJ whole genome shotgun (WGS) entry which is preliminary data.</text>
</comment>
<dbReference type="AlphaFoldDB" id="A0AAN7QJK1"/>
<dbReference type="PANTHER" id="PTHR44086:SF10">
    <property type="entry name" value="THIOSULFATE SULFURTRANSFERASE_RHODANESE-LIKE DOMAIN-CONTAINING PROTEIN 3"/>
    <property type="match status" value="1"/>
</dbReference>
<evidence type="ECO:0000313" key="2">
    <source>
        <dbReference type="EMBL" id="KAK4881118.1"/>
    </source>
</evidence>
<keyword evidence="3" id="KW-1185">Reference proteome</keyword>
<dbReference type="Pfam" id="PF00581">
    <property type="entry name" value="Rhodanese"/>
    <property type="match status" value="1"/>
</dbReference>
<feature type="domain" description="Rhodanese" evidence="1">
    <location>
        <begin position="80"/>
        <end position="179"/>
    </location>
</feature>
<evidence type="ECO:0000259" key="1">
    <source>
        <dbReference type="PROSITE" id="PS50206"/>
    </source>
</evidence>
<sequence length="180" mass="20183">MTSRILRTLCVRSHSLILNINSKCLQTAVFSNMHLRKLKRFDRPPLLSTSTVTINTQQSAMMSGQGIKNIDYQGVKSLKDQNSVLLVDVREPKELQETGVLPNSVNIPLGKLENALKNLSDDEFKKLYGRSKPTLDYPLVFSCKTGGRSKKASELAQKLGYTNVSNYSGGWTDWEKNMKS</sequence>
<dbReference type="PANTHER" id="PTHR44086">
    <property type="entry name" value="THIOSULFATE SULFURTRANSFERASE RDL2, MITOCHONDRIAL-RELATED"/>
    <property type="match status" value="1"/>
</dbReference>
<dbReference type="Gene3D" id="3.40.250.10">
    <property type="entry name" value="Rhodanese-like domain"/>
    <property type="match status" value="1"/>
</dbReference>
<evidence type="ECO:0000313" key="3">
    <source>
        <dbReference type="Proteomes" id="UP001353858"/>
    </source>
</evidence>
<dbReference type="SUPFAM" id="SSF52821">
    <property type="entry name" value="Rhodanese/Cell cycle control phosphatase"/>
    <property type="match status" value="1"/>
</dbReference>
<dbReference type="EMBL" id="JARPUR010000002">
    <property type="protein sequence ID" value="KAK4881118.1"/>
    <property type="molecule type" value="Genomic_DNA"/>
</dbReference>
<dbReference type="Proteomes" id="UP001353858">
    <property type="component" value="Unassembled WGS sequence"/>
</dbReference>
<protein>
    <recommendedName>
        <fullName evidence="1">Rhodanese domain-containing protein</fullName>
    </recommendedName>
</protein>
<accession>A0AAN7QJK1</accession>
<dbReference type="CDD" id="cd01519">
    <property type="entry name" value="RHOD_HSP67B2"/>
    <property type="match status" value="1"/>
</dbReference>
<dbReference type="SMART" id="SM00450">
    <property type="entry name" value="RHOD"/>
    <property type="match status" value="1"/>
</dbReference>
<gene>
    <name evidence="2" type="ORF">RN001_004437</name>
</gene>
<dbReference type="InterPro" id="IPR001763">
    <property type="entry name" value="Rhodanese-like_dom"/>
</dbReference>